<dbReference type="EMBL" id="BMAO01033972">
    <property type="protein sequence ID" value="GFQ93089.1"/>
    <property type="molecule type" value="Genomic_DNA"/>
</dbReference>
<dbReference type="PANTHER" id="PTHR22998:SF1">
    <property type="entry name" value="NAD(+) HYDROLASE SARM1"/>
    <property type="match status" value="1"/>
</dbReference>
<comment type="subcellular location">
    <subcellularLocation>
        <location evidence="1">Cytoplasm</location>
    </subcellularLocation>
</comment>
<sequence>INFECYSQQFKDSHVNGDLLFQLDEDNLNKDTGMVNGIHRKKFLTELTQLKICSDYSSCDPSGLNNFLQKLDKSYSQYTYKMLLNGINLENISSLNKDFLEQCGVINSFHKERIWGMIKDLKSMKDEVLRKSRSNLNKFDVFISYRRSNGSNLASLLKIYLEQRGFSVYLDVESLQTGQFTKNLLDTIKETKNFVLVLSSNALDRCVDDKKCNDWVHRAQVAVRNNISKRWTLLKMMYLKITLS</sequence>
<dbReference type="AlphaFoldDB" id="A0A8X6G2U0"/>
<dbReference type="InterPro" id="IPR013761">
    <property type="entry name" value="SAM/pointed_sf"/>
</dbReference>
<dbReference type="GO" id="GO:0005737">
    <property type="term" value="C:cytoplasm"/>
    <property type="evidence" value="ECO:0007669"/>
    <property type="project" value="UniProtKB-SubCell"/>
</dbReference>
<evidence type="ECO:0000259" key="6">
    <source>
        <dbReference type="PROSITE" id="PS50105"/>
    </source>
</evidence>
<dbReference type="OrthoDB" id="202764at2759"/>
<dbReference type="InterPro" id="IPR039184">
    <property type="entry name" value="SARM1"/>
</dbReference>
<evidence type="ECO:0000259" key="5">
    <source>
        <dbReference type="PROSITE" id="PS50104"/>
    </source>
</evidence>
<evidence type="ECO:0000256" key="4">
    <source>
        <dbReference type="ARBA" id="ARBA00022801"/>
    </source>
</evidence>
<organism evidence="7 8">
    <name type="scientific">Trichonephila clavata</name>
    <name type="common">Joro spider</name>
    <name type="synonym">Nephila clavata</name>
    <dbReference type="NCBI Taxonomy" id="2740835"/>
    <lineage>
        <taxon>Eukaryota</taxon>
        <taxon>Metazoa</taxon>
        <taxon>Ecdysozoa</taxon>
        <taxon>Arthropoda</taxon>
        <taxon>Chelicerata</taxon>
        <taxon>Arachnida</taxon>
        <taxon>Araneae</taxon>
        <taxon>Araneomorphae</taxon>
        <taxon>Entelegynae</taxon>
        <taxon>Araneoidea</taxon>
        <taxon>Nephilidae</taxon>
        <taxon>Trichonephila</taxon>
    </lineage>
</organism>
<feature type="non-terminal residue" evidence="7">
    <location>
        <position position="1"/>
    </location>
</feature>
<dbReference type="GO" id="GO:0035591">
    <property type="term" value="F:signaling adaptor activity"/>
    <property type="evidence" value="ECO:0007669"/>
    <property type="project" value="InterPro"/>
</dbReference>
<keyword evidence="8" id="KW-1185">Reference proteome</keyword>
<evidence type="ECO:0000256" key="3">
    <source>
        <dbReference type="ARBA" id="ARBA00022737"/>
    </source>
</evidence>
<comment type="caution">
    <text evidence="7">The sequence shown here is derived from an EMBL/GenBank/DDBJ whole genome shotgun (WGS) entry which is preliminary data.</text>
</comment>
<protein>
    <submittedName>
        <fullName evidence="7">NAD(+) hydrolase sarm1</fullName>
    </submittedName>
</protein>
<gene>
    <name evidence="7" type="primary">Ect4</name>
    <name evidence="7" type="ORF">TNCT_483191</name>
</gene>
<dbReference type="SMART" id="SM00454">
    <property type="entry name" value="SAM"/>
    <property type="match status" value="2"/>
</dbReference>
<accession>A0A8X6G2U0</accession>
<dbReference type="Gene3D" id="1.10.150.50">
    <property type="entry name" value="Transcription Factor, Ets-1"/>
    <property type="match status" value="2"/>
</dbReference>
<evidence type="ECO:0000313" key="8">
    <source>
        <dbReference type="Proteomes" id="UP000887116"/>
    </source>
</evidence>
<name>A0A8X6G2U0_TRICU</name>
<dbReference type="Proteomes" id="UP000887116">
    <property type="component" value="Unassembled WGS sequence"/>
</dbReference>
<dbReference type="InterPro" id="IPR000157">
    <property type="entry name" value="TIR_dom"/>
</dbReference>
<keyword evidence="2" id="KW-0963">Cytoplasm</keyword>
<keyword evidence="3" id="KW-0677">Repeat</keyword>
<reference evidence="7" key="1">
    <citation type="submission" date="2020-07" db="EMBL/GenBank/DDBJ databases">
        <title>Multicomponent nature underlies the extraordinary mechanical properties of spider dragline silk.</title>
        <authorList>
            <person name="Kono N."/>
            <person name="Nakamura H."/>
            <person name="Mori M."/>
            <person name="Yoshida Y."/>
            <person name="Ohtoshi R."/>
            <person name="Malay A.D."/>
            <person name="Moran D.A.P."/>
            <person name="Tomita M."/>
            <person name="Numata K."/>
            <person name="Arakawa K."/>
        </authorList>
    </citation>
    <scope>NUCLEOTIDE SEQUENCE</scope>
</reference>
<proteinExistence type="predicted"/>
<dbReference type="Pfam" id="PF07647">
    <property type="entry name" value="SAM_2"/>
    <property type="match status" value="2"/>
</dbReference>
<dbReference type="Gene3D" id="3.40.50.10140">
    <property type="entry name" value="Toll/interleukin-1 receptor homology (TIR) domain"/>
    <property type="match status" value="1"/>
</dbReference>
<dbReference type="GO" id="GO:0003953">
    <property type="term" value="F:NAD+ nucleosidase activity"/>
    <property type="evidence" value="ECO:0007669"/>
    <property type="project" value="InterPro"/>
</dbReference>
<evidence type="ECO:0000313" key="7">
    <source>
        <dbReference type="EMBL" id="GFQ93089.1"/>
    </source>
</evidence>
<dbReference type="GO" id="GO:0034128">
    <property type="term" value="P:negative regulation of MyD88-independent toll-like receptor signaling pathway"/>
    <property type="evidence" value="ECO:0007669"/>
    <property type="project" value="InterPro"/>
</dbReference>
<dbReference type="GO" id="GO:0030425">
    <property type="term" value="C:dendrite"/>
    <property type="evidence" value="ECO:0007669"/>
    <property type="project" value="TreeGrafter"/>
</dbReference>
<evidence type="ECO:0000256" key="1">
    <source>
        <dbReference type="ARBA" id="ARBA00004496"/>
    </source>
</evidence>
<feature type="domain" description="TIR" evidence="5">
    <location>
        <begin position="137"/>
        <end position="244"/>
    </location>
</feature>
<dbReference type="SUPFAM" id="SSF47769">
    <property type="entry name" value="SAM/Pointed domain"/>
    <property type="match status" value="2"/>
</dbReference>
<dbReference type="PROSITE" id="PS50104">
    <property type="entry name" value="TIR"/>
    <property type="match status" value="1"/>
</dbReference>
<evidence type="ECO:0000256" key="2">
    <source>
        <dbReference type="ARBA" id="ARBA00022490"/>
    </source>
</evidence>
<keyword evidence="4 7" id="KW-0378">Hydrolase</keyword>
<dbReference type="SUPFAM" id="SSF52200">
    <property type="entry name" value="Toll/Interleukin receptor TIR domain"/>
    <property type="match status" value="1"/>
</dbReference>
<dbReference type="PROSITE" id="PS50105">
    <property type="entry name" value="SAM_DOMAIN"/>
    <property type="match status" value="1"/>
</dbReference>
<dbReference type="InterPro" id="IPR001660">
    <property type="entry name" value="SAM"/>
</dbReference>
<dbReference type="GO" id="GO:0048678">
    <property type="term" value="P:response to axon injury"/>
    <property type="evidence" value="ECO:0007669"/>
    <property type="project" value="InterPro"/>
</dbReference>
<dbReference type="Pfam" id="PF13676">
    <property type="entry name" value="TIR_2"/>
    <property type="match status" value="1"/>
</dbReference>
<dbReference type="PANTHER" id="PTHR22998">
    <property type="entry name" value="SARM1"/>
    <property type="match status" value="1"/>
</dbReference>
<dbReference type="InterPro" id="IPR035897">
    <property type="entry name" value="Toll_tir_struct_dom_sf"/>
</dbReference>
<dbReference type="GO" id="GO:0007165">
    <property type="term" value="P:signal transduction"/>
    <property type="evidence" value="ECO:0007669"/>
    <property type="project" value="InterPro"/>
</dbReference>
<feature type="domain" description="SAM" evidence="6">
    <location>
        <begin position="1"/>
        <end position="53"/>
    </location>
</feature>